<evidence type="ECO:0000313" key="4">
    <source>
        <dbReference type="EMBL" id="ETE56487.1"/>
    </source>
</evidence>
<dbReference type="PRINTS" id="PR00622">
    <property type="entry name" value="HISTONEH3"/>
</dbReference>
<dbReference type="AlphaFoldDB" id="V8N4N1"/>
<comment type="caution">
    <text evidence="4">The sequence shown here is derived from an EMBL/GenBank/DDBJ whole genome shotgun (WGS) entry which is preliminary data.</text>
</comment>
<dbReference type="InterPro" id="IPR007125">
    <property type="entry name" value="H2A/H2B/H3"/>
</dbReference>
<dbReference type="SUPFAM" id="SSF47113">
    <property type="entry name" value="Histone-fold"/>
    <property type="match status" value="1"/>
</dbReference>
<evidence type="ECO:0000256" key="2">
    <source>
        <dbReference type="SAM" id="MobiDB-lite"/>
    </source>
</evidence>
<protein>
    <recommendedName>
        <fullName evidence="3">Core Histone H2A/H2B/H3 domain-containing protein</fullName>
    </recommendedName>
</protein>
<accession>V8N4N1</accession>
<dbReference type="GO" id="GO:0046982">
    <property type="term" value="F:protein heterodimerization activity"/>
    <property type="evidence" value="ECO:0007669"/>
    <property type="project" value="InterPro"/>
</dbReference>
<dbReference type="GO" id="GO:0003677">
    <property type="term" value="F:DNA binding"/>
    <property type="evidence" value="ECO:0007669"/>
    <property type="project" value="InterPro"/>
</dbReference>
<evidence type="ECO:0000259" key="3">
    <source>
        <dbReference type="Pfam" id="PF00125"/>
    </source>
</evidence>
<evidence type="ECO:0000313" key="5">
    <source>
        <dbReference type="Proteomes" id="UP000018936"/>
    </source>
</evidence>
<comment type="similarity">
    <text evidence="1">Belongs to the histone H3 family.</text>
</comment>
<dbReference type="PANTHER" id="PTHR11426">
    <property type="entry name" value="HISTONE H3"/>
    <property type="match status" value="1"/>
</dbReference>
<evidence type="ECO:0000256" key="1">
    <source>
        <dbReference type="ARBA" id="ARBA00010343"/>
    </source>
</evidence>
<dbReference type="InterPro" id="IPR000164">
    <property type="entry name" value="Histone_H3/CENP-A"/>
</dbReference>
<gene>
    <name evidence="4" type="ORF">L345_17802</name>
</gene>
<dbReference type="GO" id="GO:0000786">
    <property type="term" value="C:nucleosome"/>
    <property type="evidence" value="ECO:0007669"/>
    <property type="project" value="InterPro"/>
</dbReference>
<dbReference type="InterPro" id="IPR009072">
    <property type="entry name" value="Histone-fold"/>
</dbReference>
<keyword evidence="5" id="KW-1185">Reference proteome</keyword>
<feature type="region of interest" description="Disordered" evidence="2">
    <location>
        <begin position="1"/>
        <end position="22"/>
    </location>
</feature>
<dbReference type="SMART" id="SM00428">
    <property type="entry name" value="H3"/>
    <property type="match status" value="1"/>
</dbReference>
<feature type="non-terminal residue" evidence="4">
    <location>
        <position position="1"/>
    </location>
</feature>
<dbReference type="Gene3D" id="1.10.20.10">
    <property type="entry name" value="Histone, subunit A"/>
    <property type="match status" value="1"/>
</dbReference>
<dbReference type="Proteomes" id="UP000018936">
    <property type="component" value="Unassembled WGS sequence"/>
</dbReference>
<organism evidence="4 5">
    <name type="scientific">Ophiophagus hannah</name>
    <name type="common">King cobra</name>
    <name type="synonym">Naja hannah</name>
    <dbReference type="NCBI Taxonomy" id="8665"/>
    <lineage>
        <taxon>Eukaryota</taxon>
        <taxon>Metazoa</taxon>
        <taxon>Chordata</taxon>
        <taxon>Craniata</taxon>
        <taxon>Vertebrata</taxon>
        <taxon>Euteleostomi</taxon>
        <taxon>Lepidosauria</taxon>
        <taxon>Squamata</taxon>
        <taxon>Bifurcata</taxon>
        <taxon>Unidentata</taxon>
        <taxon>Episquamata</taxon>
        <taxon>Toxicofera</taxon>
        <taxon>Serpentes</taxon>
        <taxon>Colubroidea</taxon>
        <taxon>Elapidae</taxon>
        <taxon>Elapinae</taxon>
        <taxon>Ophiophagus</taxon>
    </lineage>
</organism>
<dbReference type="GO" id="GO:0030527">
    <property type="term" value="F:structural constituent of chromatin"/>
    <property type="evidence" value="ECO:0007669"/>
    <property type="project" value="InterPro"/>
</dbReference>
<feature type="domain" description="Core Histone H2A/H2B/H3" evidence="3">
    <location>
        <begin position="30"/>
        <end position="66"/>
    </location>
</feature>
<name>V8N4N1_OPHHA</name>
<dbReference type="Pfam" id="PF00125">
    <property type="entry name" value="Histone"/>
    <property type="match status" value="1"/>
</dbReference>
<reference evidence="4 5" key="1">
    <citation type="journal article" date="2013" name="Proc. Natl. Acad. Sci. U.S.A.">
        <title>The king cobra genome reveals dynamic gene evolution and adaptation in the snake venom system.</title>
        <authorList>
            <person name="Vonk F.J."/>
            <person name="Casewell N.R."/>
            <person name="Henkel C.V."/>
            <person name="Heimberg A.M."/>
            <person name="Jansen H.J."/>
            <person name="McCleary R.J."/>
            <person name="Kerkkamp H.M."/>
            <person name="Vos R.A."/>
            <person name="Guerreiro I."/>
            <person name="Calvete J.J."/>
            <person name="Wuster W."/>
            <person name="Woods A.E."/>
            <person name="Logan J.M."/>
            <person name="Harrison R.A."/>
            <person name="Castoe T.A."/>
            <person name="de Koning A.P."/>
            <person name="Pollock D.D."/>
            <person name="Yandell M."/>
            <person name="Calderon D."/>
            <person name="Renjifo C."/>
            <person name="Currier R.B."/>
            <person name="Salgado D."/>
            <person name="Pla D."/>
            <person name="Sanz L."/>
            <person name="Hyder A.S."/>
            <person name="Ribeiro J.M."/>
            <person name="Arntzen J.W."/>
            <person name="van den Thillart G.E."/>
            <person name="Boetzer M."/>
            <person name="Pirovano W."/>
            <person name="Dirks R.P."/>
            <person name="Spaink H.P."/>
            <person name="Duboule D."/>
            <person name="McGlinn E."/>
            <person name="Kini R.M."/>
            <person name="Richardson M.K."/>
        </authorList>
    </citation>
    <scope>NUCLEOTIDE SEQUENCE</scope>
    <source>
        <tissue evidence="4">Blood</tissue>
    </source>
</reference>
<sequence>MDVTGGWGARKSPKVTAKGNFQPRPDLDCEASEAYLVGLFEDTNLCAIHAKRVTIMPKDIQLARRIRAPPCSCIRIHSRFSFSLPPSLPLLLLRRPYTRWESNLFLTVSSDKAPTTSEGNFCSIAPQILEPCYPTSQAQFLQPFFICFSQGWDSTWTDQFYRTGCYNCAQFGELANPATGWPLPSYSVLTYHARHPTCLPCAFT</sequence>
<dbReference type="EMBL" id="AZIM01020524">
    <property type="protein sequence ID" value="ETE56487.1"/>
    <property type="molecule type" value="Genomic_DNA"/>
</dbReference>
<proteinExistence type="inferred from homology"/>